<organism evidence="1 2">
    <name type="scientific">Thiorhodococcus minor</name>
    <dbReference type="NCBI Taxonomy" id="57489"/>
    <lineage>
        <taxon>Bacteria</taxon>
        <taxon>Pseudomonadati</taxon>
        <taxon>Pseudomonadota</taxon>
        <taxon>Gammaproteobacteria</taxon>
        <taxon>Chromatiales</taxon>
        <taxon>Chromatiaceae</taxon>
        <taxon>Thiorhodococcus</taxon>
    </lineage>
</organism>
<comment type="caution">
    <text evidence="1">The sequence shown here is derived from an EMBL/GenBank/DDBJ whole genome shotgun (WGS) entry which is preliminary data.</text>
</comment>
<dbReference type="Pfam" id="PF11756">
    <property type="entry name" value="YgbA_NO"/>
    <property type="match status" value="1"/>
</dbReference>
<evidence type="ECO:0000313" key="2">
    <source>
        <dbReference type="Proteomes" id="UP000483379"/>
    </source>
</evidence>
<protein>
    <submittedName>
        <fullName evidence="1">Nitrous oxide-stimulated promoter family protein</fullName>
    </submittedName>
</protein>
<proteinExistence type="predicted"/>
<reference evidence="1 2" key="1">
    <citation type="submission" date="2020-02" db="EMBL/GenBank/DDBJ databases">
        <title>Genome sequences of Thiorhodococcus mannitoliphagus and Thiorhodococcus minor, purple sulfur photosynthetic bacteria in the gammaproteobacterial family, Chromatiaceae.</title>
        <authorList>
            <person name="Aviles F.A."/>
            <person name="Meyer T.E."/>
            <person name="Kyndt J.A."/>
        </authorList>
    </citation>
    <scope>NUCLEOTIDE SEQUENCE [LARGE SCALE GENOMIC DNA]</scope>
    <source>
        <strain evidence="1 2">DSM 11518</strain>
    </source>
</reference>
<accession>A0A6M0JZN6</accession>
<dbReference type="RefSeq" id="WP_164453431.1">
    <property type="nucleotide sequence ID" value="NZ_JAAIJQ010000039.1"/>
</dbReference>
<dbReference type="Proteomes" id="UP000483379">
    <property type="component" value="Unassembled WGS sequence"/>
</dbReference>
<dbReference type="NCBIfam" id="NF007714">
    <property type="entry name" value="PRK10410.1-2"/>
    <property type="match status" value="1"/>
</dbReference>
<dbReference type="InterPro" id="IPR020483">
    <property type="entry name" value="Uncharacterised_YgbA"/>
</dbReference>
<evidence type="ECO:0000313" key="1">
    <source>
        <dbReference type="EMBL" id="NEV62966.1"/>
    </source>
</evidence>
<gene>
    <name evidence="1" type="ORF">G3446_13880</name>
</gene>
<name>A0A6M0JZN6_9GAMM</name>
<dbReference type="AlphaFoldDB" id="A0A6M0JZN6"/>
<sequence length="112" mass="12839">MTTLPARIRRERRTIRAMTRINCRDHHDGAGRLCEDCETLLDYAHRRLGVCPFGAGKPACNHCEVHCYSRKMREQVKAVMRYAGPRMLLRHPILGLGHLLDKLRPAPRLAGK</sequence>
<dbReference type="EMBL" id="JAAIJQ010000039">
    <property type="protein sequence ID" value="NEV62966.1"/>
    <property type="molecule type" value="Genomic_DNA"/>
</dbReference>
<keyword evidence="2" id="KW-1185">Reference proteome</keyword>